<dbReference type="GO" id="GO:0046872">
    <property type="term" value="F:metal ion binding"/>
    <property type="evidence" value="ECO:0007669"/>
    <property type="project" value="UniProtKB-KW"/>
</dbReference>
<evidence type="ECO:0000313" key="7">
    <source>
        <dbReference type="Proteomes" id="UP000001876"/>
    </source>
</evidence>
<feature type="domain" description="Pirin N-terminal" evidence="4">
    <location>
        <begin position="80"/>
        <end position="181"/>
    </location>
</feature>
<evidence type="ECO:0000256" key="2">
    <source>
        <dbReference type="PIRSR" id="PIRSR006232-1"/>
    </source>
</evidence>
<evidence type="ECO:0000259" key="5">
    <source>
        <dbReference type="Pfam" id="PF05726"/>
    </source>
</evidence>
<dbReference type="RefSeq" id="XP_003055764.1">
    <property type="nucleotide sequence ID" value="XM_003055718.1"/>
</dbReference>
<evidence type="ECO:0000313" key="6">
    <source>
        <dbReference type="EMBL" id="EEH61016.1"/>
    </source>
</evidence>
<dbReference type="InterPro" id="IPR053186">
    <property type="entry name" value="QDO-related"/>
</dbReference>
<proteinExistence type="inferred from homology"/>
<accession>C1MJ32</accession>
<dbReference type="AlphaFoldDB" id="C1MJ32"/>
<feature type="binding site" evidence="2">
    <location>
        <position position="161"/>
    </location>
    <ligand>
        <name>Fe cation</name>
        <dbReference type="ChEBI" id="CHEBI:24875"/>
    </ligand>
</feature>
<keyword evidence="2" id="KW-0479">Metal-binding</keyword>
<keyword evidence="2" id="KW-0408">Iron</keyword>
<comment type="similarity">
    <text evidence="1 3">Belongs to the pirin family.</text>
</comment>
<comment type="cofactor">
    <cofactor evidence="2">
        <name>Fe cation</name>
        <dbReference type="ChEBI" id="CHEBI:24875"/>
    </cofactor>
    <text evidence="2">Binds 1 Fe cation per subunit.</text>
</comment>
<protein>
    <submittedName>
        <fullName evidence="6">Predicted protein</fullName>
    </submittedName>
</protein>
<dbReference type="STRING" id="564608.C1MJ32"/>
<dbReference type="EMBL" id="GG663735">
    <property type="protein sequence ID" value="EEH61016.1"/>
    <property type="molecule type" value="Genomic_DNA"/>
</dbReference>
<dbReference type="InterPro" id="IPR012093">
    <property type="entry name" value="Pirin"/>
</dbReference>
<dbReference type="Gene3D" id="2.60.120.10">
    <property type="entry name" value="Jelly Rolls"/>
    <property type="match status" value="2"/>
</dbReference>
<dbReference type="OrthoDB" id="198735at2759"/>
<dbReference type="SUPFAM" id="SSF51182">
    <property type="entry name" value="RmlC-like cupins"/>
    <property type="match status" value="1"/>
</dbReference>
<dbReference type="PIRSF" id="PIRSF006232">
    <property type="entry name" value="Pirin"/>
    <property type="match status" value="1"/>
</dbReference>
<dbReference type="CDD" id="cd02247">
    <property type="entry name" value="cupin_pirin_C"/>
    <property type="match status" value="1"/>
</dbReference>
<keyword evidence="7" id="KW-1185">Reference proteome</keyword>
<dbReference type="OMA" id="ECTIRVI"/>
<evidence type="ECO:0000256" key="1">
    <source>
        <dbReference type="ARBA" id="ARBA00008416"/>
    </source>
</evidence>
<dbReference type="KEGG" id="mpp:MICPUCDRAFT_49410"/>
<evidence type="ECO:0000259" key="4">
    <source>
        <dbReference type="Pfam" id="PF02678"/>
    </source>
</evidence>
<feature type="binding site" evidence="2">
    <location>
        <position position="159"/>
    </location>
    <ligand>
        <name>Fe cation</name>
        <dbReference type="ChEBI" id="CHEBI:24875"/>
    </ligand>
</feature>
<dbReference type="CDD" id="cd02909">
    <property type="entry name" value="cupin_pirin_N"/>
    <property type="match status" value="1"/>
</dbReference>
<dbReference type="Pfam" id="PF05726">
    <property type="entry name" value="Pirin_C"/>
    <property type="match status" value="1"/>
</dbReference>
<dbReference type="GeneID" id="9680426"/>
<organism evidence="7">
    <name type="scientific">Micromonas pusilla (strain CCMP1545)</name>
    <name type="common">Picoplanktonic green alga</name>
    <dbReference type="NCBI Taxonomy" id="564608"/>
    <lineage>
        <taxon>Eukaryota</taxon>
        <taxon>Viridiplantae</taxon>
        <taxon>Chlorophyta</taxon>
        <taxon>Mamiellophyceae</taxon>
        <taxon>Mamiellales</taxon>
        <taxon>Mamiellaceae</taxon>
        <taxon>Micromonas</taxon>
    </lineage>
</organism>
<dbReference type="eggNOG" id="ENOG502QQ5A">
    <property type="taxonomic scope" value="Eukaryota"/>
</dbReference>
<gene>
    <name evidence="6" type="ORF">MICPUCDRAFT_49410</name>
</gene>
<dbReference type="InterPro" id="IPR003829">
    <property type="entry name" value="Pirin_N_dom"/>
</dbReference>
<evidence type="ECO:0000256" key="3">
    <source>
        <dbReference type="RuleBase" id="RU003457"/>
    </source>
</evidence>
<dbReference type="PANTHER" id="PTHR43594:SF1">
    <property type="entry name" value="QUERCETIN 2,3-DIOXYGENASE PA2418-RELATED"/>
    <property type="match status" value="1"/>
</dbReference>
<dbReference type="InterPro" id="IPR011051">
    <property type="entry name" value="RmlC_Cupin_sf"/>
</dbReference>
<dbReference type="InterPro" id="IPR008778">
    <property type="entry name" value="Pirin_C_dom"/>
</dbReference>
<feature type="domain" description="Pirin C-terminal" evidence="5">
    <location>
        <begin position="259"/>
        <end position="354"/>
    </location>
</feature>
<feature type="binding site" evidence="2">
    <location>
        <position position="117"/>
    </location>
    <ligand>
        <name>Fe cation</name>
        <dbReference type="ChEBI" id="CHEBI:24875"/>
    </ligand>
</feature>
<name>C1MJ32_MICPC</name>
<dbReference type="Pfam" id="PF02678">
    <property type="entry name" value="Pirin"/>
    <property type="match status" value="1"/>
</dbReference>
<feature type="binding site" evidence="2">
    <location>
        <position position="115"/>
    </location>
    <ligand>
        <name>Fe cation</name>
        <dbReference type="ChEBI" id="CHEBI:24875"/>
    </ligand>
</feature>
<dbReference type="Proteomes" id="UP000001876">
    <property type="component" value="Unassembled WGS sequence"/>
</dbReference>
<dbReference type="InterPro" id="IPR014710">
    <property type="entry name" value="RmlC-like_jellyroll"/>
</dbReference>
<sequence length="357" mass="39218">MFAALASKPRARLFPSPVAVRRHTVRDAPIARAFFKSKSADASSSSAADTMGTRYKEIREILRAPPRHWVGNGFHVFPVFHNRAFTKELSPWLMFDYAAPKEFSPGYERRGVGQHPHRGFETITIAWQGEVEHGDSVGNRDVIGPGDVQWMTAARGIIHEEFHSTEFTQRGGVFEMAQLWLNLPAKHKMDPPRYQPILAKDIPVVPLKPARSEDAGKVSSSGGECTIRVIAGDEKTYGVKGAASTHTPVELLDVRVAVADVDFDVPVPDGHNTVVFVRRGGITVGEGKKKVEQQGVALMHLGGDTLRLTATEKDTEILVLAGEPIDEPIAARGPFVMNTHEEISRANKDFMNGLMGQ</sequence>
<dbReference type="PANTHER" id="PTHR43594">
    <property type="entry name" value="QUERCETIN 2,3-DIOXYGENASE"/>
    <property type="match status" value="1"/>
</dbReference>
<reference evidence="6 7" key="1">
    <citation type="journal article" date="2009" name="Science">
        <title>Green evolution and dynamic adaptations revealed by genomes of the marine picoeukaryotes Micromonas.</title>
        <authorList>
            <person name="Worden A.Z."/>
            <person name="Lee J.H."/>
            <person name="Mock T."/>
            <person name="Rouze P."/>
            <person name="Simmons M.P."/>
            <person name="Aerts A.L."/>
            <person name="Allen A.E."/>
            <person name="Cuvelier M.L."/>
            <person name="Derelle E."/>
            <person name="Everett M.V."/>
            <person name="Foulon E."/>
            <person name="Grimwood J."/>
            <person name="Gundlach H."/>
            <person name="Henrissat B."/>
            <person name="Napoli C."/>
            <person name="McDonald S.M."/>
            <person name="Parker M.S."/>
            <person name="Rombauts S."/>
            <person name="Salamov A."/>
            <person name="Von Dassow P."/>
            <person name="Badger J.H."/>
            <person name="Coutinho P.M."/>
            <person name="Demir E."/>
            <person name="Dubchak I."/>
            <person name="Gentemann C."/>
            <person name="Eikrem W."/>
            <person name="Gready J.E."/>
            <person name="John U."/>
            <person name="Lanier W."/>
            <person name="Lindquist E.A."/>
            <person name="Lucas S."/>
            <person name="Mayer K.F."/>
            <person name="Moreau H."/>
            <person name="Not F."/>
            <person name="Otillar R."/>
            <person name="Panaud O."/>
            <person name="Pangilinan J."/>
            <person name="Paulsen I."/>
            <person name="Piegu B."/>
            <person name="Poliakov A."/>
            <person name="Robbens S."/>
            <person name="Schmutz J."/>
            <person name="Toulza E."/>
            <person name="Wyss T."/>
            <person name="Zelensky A."/>
            <person name="Zhou K."/>
            <person name="Armbrust E.V."/>
            <person name="Bhattacharya D."/>
            <person name="Goodenough U.W."/>
            <person name="Van de Peer Y."/>
            <person name="Grigoriev I.V."/>
        </authorList>
    </citation>
    <scope>NUCLEOTIDE SEQUENCE [LARGE SCALE GENOMIC DNA]</scope>
    <source>
        <strain evidence="6 7">CCMP1545</strain>
    </source>
</reference>